<dbReference type="RefSeq" id="WP_131278026.1">
    <property type="nucleotide sequence ID" value="NZ_CP031395.1"/>
</dbReference>
<protein>
    <submittedName>
        <fullName evidence="1">Uncharacterized protein</fullName>
    </submittedName>
</protein>
<dbReference type="Proteomes" id="UP000292939">
    <property type="component" value="Chromosome"/>
</dbReference>
<organism evidence="1 2">
    <name type="scientific">Hylemonella gracilis</name>
    <dbReference type="NCBI Taxonomy" id="80880"/>
    <lineage>
        <taxon>Bacteria</taxon>
        <taxon>Pseudomonadati</taxon>
        <taxon>Pseudomonadota</taxon>
        <taxon>Betaproteobacteria</taxon>
        <taxon>Burkholderiales</taxon>
        <taxon>Comamonadaceae</taxon>
        <taxon>Hylemonella</taxon>
    </lineage>
</organism>
<dbReference type="EMBL" id="CP031395">
    <property type="protein sequence ID" value="QBK04018.1"/>
    <property type="molecule type" value="Genomic_DNA"/>
</dbReference>
<dbReference type="KEGG" id="hgr:DW355_03800"/>
<evidence type="ECO:0000313" key="1">
    <source>
        <dbReference type="EMBL" id="QBK04018.1"/>
    </source>
</evidence>
<accession>A0A4P6UFN5</accession>
<gene>
    <name evidence="1" type="ORF">DW355_03800</name>
</gene>
<name>A0A4P6UFN5_9BURK</name>
<proteinExistence type="predicted"/>
<sequence length="153" mass="17120">MDNIIAYVDDAEYALHQLAPMLNEASGAGRQPAQWILVACPPRMSRHINKWVNHTARENWRNKWADKLFKLITPRLHVRGDKVIALLSSGPLLEMTQELQVKYGTARVLDARRPKFGQDLQPVTPDQPQGQDSRWAVPGAVAGMAAFLVLASE</sequence>
<reference evidence="1 2" key="1">
    <citation type="submission" date="2018-07" db="EMBL/GenBank/DDBJ databases">
        <title>Exploring interactions and the metabolic potential of the ultra-small soil bacteria Hylemonella gracilis.</title>
        <authorList>
            <person name="Tyc O."/>
            <person name="Kulkarni P."/>
            <person name="Gawehns F."/>
            <person name="Hundscheid M."/>
            <person name="Zweers H."/>
            <person name="Garbeva P."/>
        </authorList>
    </citation>
    <scope>NUCLEOTIDE SEQUENCE [LARGE SCALE GENOMIC DNA]</scope>
    <source>
        <strain evidence="1 2">NS1</strain>
    </source>
</reference>
<dbReference type="OrthoDB" id="8903476at2"/>
<dbReference type="AlphaFoldDB" id="A0A4P6UFN5"/>
<evidence type="ECO:0000313" key="2">
    <source>
        <dbReference type="Proteomes" id="UP000292939"/>
    </source>
</evidence>